<dbReference type="SUPFAM" id="SSF53300">
    <property type="entry name" value="vWA-like"/>
    <property type="match status" value="1"/>
</dbReference>
<reference evidence="3" key="1">
    <citation type="submission" date="2005-08" db="EMBL/GenBank/DDBJ databases">
        <title>Complete sequence of Pelodictyon luteolum DSM 273.</title>
        <authorList>
            <consortium name="US DOE Joint Genome Institute"/>
            <person name="Copeland A."/>
            <person name="Lucas S."/>
            <person name="Lapidus A."/>
            <person name="Barry K."/>
            <person name="Detter J.C."/>
            <person name="Glavina T."/>
            <person name="Hammon N."/>
            <person name="Israni S."/>
            <person name="Pitluck S."/>
            <person name="Bryant D."/>
            <person name="Schmutz J."/>
            <person name="Larimer F."/>
            <person name="Land M."/>
            <person name="Kyrpides N."/>
            <person name="Ivanova N."/>
            <person name="Richardson P."/>
        </authorList>
    </citation>
    <scope>NUCLEOTIDE SEQUENCE [LARGE SCALE GENOMIC DNA]</scope>
    <source>
        <strain evidence="3">DSM 273 / BCRC 81028 / 2530</strain>
    </source>
</reference>
<proteinExistence type="predicted"/>
<evidence type="ECO:0000313" key="2">
    <source>
        <dbReference type="EMBL" id="ABB23708.1"/>
    </source>
</evidence>
<dbReference type="EMBL" id="CP000096">
    <property type="protein sequence ID" value="ABB23708.1"/>
    <property type="molecule type" value="Genomic_DNA"/>
</dbReference>
<keyword evidence="3" id="KW-1185">Reference proteome</keyword>
<dbReference type="CDD" id="cd00198">
    <property type="entry name" value="vWFA"/>
    <property type="match status" value="1"/>
</dbReference>
<evidence type="ECO:0000256" key="1">
    <source>
        <dbReference type="SAM" id="MobiDB-lite"/>
    </source>
</evidence>
<gene>
    <name evidence="2" type="ordered locus">Plut_0842</name>
</gene>
<sequence>MHKDTEGYTHITVILDRSGSMDEIRDDTIGGFNAFIEEQKKGQGKATLTLVQFDTADPYEVIHSFRPIGDVPALTPETYVPRGGTPLLDALGRGINDIDRCVLAVPEAERPEHVMVAVITDGEENSSREFRKEQVEKMIKAKTAGGWTFIFLSADLNAVQEAVRLGFHQESSIPFDKSPEGVSCCMQMLSEKVSGMRSEPKADMNERIRDARKRL</sequence>
<dbReference type="HOGENOM" id="CLU_080398_1_0_10"/>
<dbReference type="Gene3D" id="3.40.50.410">
    <property type="entry name" value="von Willebrand factor, type A domain"/>
    <property type="match status" value="1"/>
</dbReference>
<dbReference type="Proteomes" id="UP000002709">
    <property type="component" value="Chromosome"/>
</dbReference>
<evidence type="ECO:0000313" key="3">
    <source>
        <dbReference type="Proteomes" id="UP000002709"/>
    </source>
</evidence>
<organism evidence="2 3">
    <name type="scientific">Chlorobium luteolum (strain DSM 273 / BCRC 81028 / 2530)</name>
    <name type="common">Pelodictyon luteolum</name>
    <dbReference type="NCBI Taxonomy" id="319225"/>
    <lineage>
        <taxon>Bacteria</taxon>
        <taxon>Pseudomonadati</taxon>
        <taxon>Chlorobiota</taxon>
        <taxon>Chlorobiia</taxon>
        <taxon>Chlorobiales</taxon>
        <taxon>Chlorobiaceae</taxon>
        <taxon>Chlorobium/Pelodictyon group</taxon>
        <taxon>Pelodictyon</taxon>
    </lineage>
</organism>
<feature type="compositionally biased region" description="Basic and acidic residues" evidence="1">
    <location>
        <begin position="198"/>
        <end position="209"/>
    </location>
</feature>
<dbReference type="KEGG" id="plt:Plut_0842"/>
<feature type="region of interest" description="Disordered" evidence="1">
    <location>
        <begin position="195"/>
        <end position="215"/>
    </location>
</feature>
<evidence type="ECO:0008006" key="4">
    <source>
        <dbReference type="Google" id="ProtNLM"/>
    </source>
</evidence>
<protein>
    <recommendedName>
        <fullName evidence="4">VWA domain-containing protein</fullName>
    </recommendedName>
</protein>
<name>Q3B4M3_CHLL3</name>
<dbReference type="eggNOG" id="COG2304">
    <property type="taxonomic scope" value="Bacteria"/>
</dbReference>
<dbReference type="InterPro" id="IPR036465">
    <property type="entry name" value="vWFA_dom_sf"/>
</dbReference>
<dbReference type="RefSeq" id="WP_011357582.1">
    <property type="nucleotide sequence ID" value="NC_007512.1"/>
</dbReference>
<dbReference type="AlphaFoldDB" id="Q3B4M3"/>
<accession>Q3B4M3</accession>